<dbReference type="InterPro" id="IPR050344">
    <property type="entry name" value="Peptidase_M1_aminopeptidases"/>
</dbReference>
<keyword evidence="16" id="KW-1133">Transmembrane helix</keyword>
<evidence type="ECO:0000256" key="13">
    <source>
        <dbReference type="ARBA" id="ARBA00022833"/>
    </source>
</evidence>
<keyword evidence="10" id="KW-0812">Transmembrane</keyword>
<organism evidence="30 31">
    <name type="scientific">Trichogramma kaykai</name>
    <dbReference type="NCBI Taxonomy" id="54128"/>
    <lineage>
        <taxon>Eukaryota</taxon>
        <taxon>Metazoa</taxon>
        <taxon>Ecdysozoa</taxon>
        <taxon>Arthropoda</taxon>
        <taxon>Hexapoda</taxon>
        <taxon>Insecta</taxon>
        <taxon>Pterygota</taxon>
        <taxon>Neoptera</taxon>
        <taxon>Endopterygota</taxon>
        <taxon>Hymenoptera</taxon>
        <taxon>Apocrita</taxon>
        <taxon>Proctotrupomorpha</taxon>
        <taxon>Chalcidoidea</taxon>
        <taxon>Trichogrammatidae</taxon>
        <taxon>Trichogramma</taxon>
    </lineage>
</organism>
<dbReference type="FunFam" id="1.25.50.20:FF:000001">
    <property type="entry name" value="Aminopeptidase"/>
    <property type="match status" value="1"/>
</dbReference>
<dbReference type="PANTHER" id="PTHR11533">
    <property type="entry name" value="PROTEASE M1 ZINC METALLOPROTEASE"/>
    <property type="match status" value="1"/>
</dbReference>
<comment type="subcellular location">
    <subcellularLocation>
        <location evidence="3">Cell membrane</location>
        <topology evidence="3">Lipid-anchor</topology>
        <topology evidence="3">GPI-anchor</topology>
    </subcellularLocation>
    <subcellularLocation>
        <location evidence="2">Cell membrane</location>
        <topology evidence="2">Single-pass type II membrane protein</topology>
    </subcellularLocation>
</comment>
<comment type="catalytic activity">
    <reaction evidence="1">
        <text>Release of N-terminal glutamate (and to a lesser extent aspartate) from a peptide.</text>
        <dbReference type="EC" id="3.4.11.7"/>
    </reaction>
</comment>
<evidence type="ECO:0000256" key="15">
    <source>
        <dbReference type="ARBA" id="ARBA00022968"/>
    </source>
</evidence>
<evidence type="ECO:0000256" key="22">
    <source>
        <dbReference type="PIRSR" id="PIRSR634016-1"/>
    </source>
</evidence>
<keyword evidence="9 26" id="KW-0645">Protease</keyword>
<dbReference type="EMBL" id="JBJJXI010000032">
    <property type="protein sequence ID" value="KAL3403176.1"/>
    <property type="molecule type" value="Genomic_DNA"/>
</dbReference>
<evidence type="ECO:0000259" key="29">
    <source>
        <dbReference type="Pfam" id="PF17900"/>
    </source>
</evidence>
<dbReference type="GO" id="GO:0006508">
    <property type="term" value="P:proteolysis"/>
    <property type="evidence" value="ECO:0007669"/>
    <property type="project" value="UniProtKB-KW"/>
</dbReference>
<dbReference type="PRINTS" id="PR00756">
    <property type="entry name" value="ALADIPTASE"/>
</dbReference>
<keyword evidence="20" id="KW-0325">Glycoprotein</keyword>
<feature type="active site" description="Proton acceptor" evidence="22">
    <location>
        <position position="343"/>
    </location>
</feature>
<evidence type="ECO:0000256" key="7">
    <source>
        <dbReference type="ARBA" id="ARBA00022475"/>
    </source>
</evidence>
<keyword evidence="12 26" id="KW-0378">Hydrolase</keyword>
<evidence type="ECO:0000256" key="16">
    <source>
        <dbReference type="ARBA" id="ARBA00022989"/>
    </source>
</evidence>
<dbReference type="InterPro" id="IPR042097">
    <property type="entry name" value="Aminopeptidase_N-like_N_sf"/>
</dbReference>
<keyword evidence="17 26" id="KW-0482">Metalloprotease</keyword>
<evidence type="ECO:0000256" key="17">
    <source>
        <dbReference type="ARBA" id="ARBA00023049"/>
    </source>
</evidence>
<dbReference type="FunFam" id="2.60.40.1730:FF:000012">
    <property type="entry name" value="Aminopeptidase N"/>
    <property type="match status" value="1"/>
</dbReference>
<dbReference type="InterPro" id="IPR034016">
    <property type="entry name" value="M1_APN-typ"/>
</dbReference>
<reference evidence="30 31" key="1">
    <citation type="journal article" date="2024" name="bioRxiv">
        <title>A reference genome for Trichogramma kaykai: A tiny desert-dwelling parasitoid wasp with competing sex-ratio distorters.</title>
        <authorList>
            <person name="Culotta J."/>
            <person name="Lindsey A.R."/>
        </authorList>
    </citation>
    <scope>NUCLEOTIDE SEQUENCE [LARGE SCALE GENOMIC DNA]</scope>
    <source>
        <strain evidence="30 31">KSX58</strain>
    </source>
</reference>
<evidence type="ECO:0000256" key="11">
    <source>
        <dbReference type="ARBA" id="ARBA00022723"/>
    </source>
</evidence>
<feature type="binding site" evidence="23">
    <location>
        <position position="846"/>
    </location>
    <ligand>
        <name>substrate</name>
    </ligand>
</feature>
<keyword evidence="8" id="KW-0336">GPI-anchor</keyword>
<keyword evidence="7" id="KW-1003">Cell membrane</keyword>
<dbReference type="Gene3D" id="2.60.40.1730">
    <property type="entry name" value="tricorn interacting facor f3 domain"/>
    <property type="match status" value="1"/>
</dbReference>
<dbReference type="InterPro" id="IPR001930">
    <property type="entry name" value="Peptidase_M1"/>
</dbReference>
<dbReference type="GO" id="GO:0098552">
    <property type="term" value="C:side of membrane"/>
    <property type="evidence" value="ECO:0007669"/>
    <property type="project" value="UniProtKB-KW"/>
</dbReference>
<comment type="subunit">
    <text evidence="5">Homodimer; disulfide-linked.</text>
</comment>
<proteinExistence type="inferred from homology"/>
<feature type="binding site" evidence="24">
    <location>
        <position position="342"/>
    </location>
    <ligand>
        <name>Zn(2+)</name>
        <dbReference type="ChEBI" id="CHEBI:29105"/>
        <note>catalytic</note>
    </ligand>
</feature>
<dbReference type="CDD" id="cd09601">
    <property type="entry name" value="M1_APN-Q_like"/>
    <property type="match status" value="1"/>
</dbReference>
<feature type="binding site" evidence="24">
    <location>
        <position position="365"/>
    </location>
    <ligand>
        <name>Zn(2+)</name>
        <dbReference type="ChEBI" id="CHEBI:29105"/>
        <note>catalytic</note>
    </ligand>
</feature>
<dbReference type="SUPFAM" id="SSF55486">
    <property type="entry name" value="Metalloproteases ('zincins'), catalytic domain"/>
    <property type="match status" value="1"/>
</dbReference>
<evidence type="ECO:0000259" key="27">
    <source>
        <dbReference type="Pfam" id="PF01433"/>
    </source>
</evidence>
<dbReference type="EC" id="3.4.11.-" evidence="26"/>
<keyword evidence="31" id="KW-1185">Reference proteome</keyword>
<dbReference type="GO" id="GO:0008237">
    <property type="term" value="F:metallopeptidase activity"/>
    <property type="evidence" value="ECO:0007669"/>
    <property type="project" value="UniProtKB-KW"/>
</dbReference>
<keyword evidence="15" id="KW-0735">Signal-anchor</keyword>
<dbReference type="SUPFAM" id="SSF63737">
    <property type="entry name" value="Leukotriene A4 hydrolase N-terminal domain"/>
    <property type="match status" value="1"/>
</dbReference>
<sequence length="920" mass="105709">MALLKLTKLRLGINGIGSVLKYINMHQHTDIPFRLTPLIRPLKYDILLIPDLDAEKFRGEVSIQLEISEKQDLIMLHQKALNISSVDLIANIRKSKMPLEIETSYVVEEKEVFVIKPKRVLDVGFYDLHLTFCGSLSDKIVGFYSSKYKNQLNETRTIATSKFEPTYARRAFPCFDQPEFKAQFSIKLIHPRENCYSALSNMNVKSIDVGKPSEELTTVTFADSVPMSTYLVCFIVSDFVGVTKNAHGLNGKTFPISVYTTKQQKAKAAFALDVGVKTIEYYINLFGIDYPLPKLDMAAIPDFVSGAMENWGMVTYRESRLLYDEKTTSIANKQDIIHVIAHEFAHMWFGNLVTMAWWSDLWLNEGFATYVEFKAADKLFPESNFLDHFLFDKLNPALVMDSKANSHPIIQTVNNPDEINAIFDQISYLKGASLLRMMEGFIGENNFYEGITKYLRKYAYKNAETSDLFAELDKTSDNDINVKNIMDTWTLQMGYPVVFAKQSDKNTYILTQKRFLVGSDPKKTQSPFDYKWTIPITYVTNKQSTPVLVWFDKDAPYLEIKIDEPIDWIKFNVDQVGFYRVNYDQGQWKKLIDTLQWSHKRLSSRDRAHLLEDIFSLADVGEVEWSSAMNMTLYLGREKNLVPWKISATKLSKINRLLYADAKHFSTLEKYQDYVRELVDGIYHEVSWNVDAGDTAEFLNLRVVVLGLACAVGHKECKEDVGAMFKAWINDEEDVRPHPDIRSLVYYYGMKYAGGEKEWNVMFDRFAKETDAAEKAKLMNGLSAVQSSYILKKFIALSTDEKYVRTQDFLGCLTSISNNPEGESLIWDWVRTNWQFLVKRYTLNDRYLGQLIPAVTKSFASFERAKEMEAFFEQYPEAGAGKQYRGQAMDTVLANIDWVARSVSDIDQWLSSKPKLLVTS</sequence>
<evidence type="ECO:0000256" key="26">
    <source>
        <dbReference type="RuleBase" id="RU364040"/>
    </source>
</evidence>
<dbReference type="InterPro" id="IPR027268">
    <property type="entry name" value="Peptidase_M4/M1_CTD_sf"/>
</dbReference>
<feature type="binding site" evidence="23">
    <location>
        <begin position="306"/>
        <end position="310"/>
    </location>
    <ligand>
        <name>substrate</name>
    </ligand>
</feature>
<evidence type="ECO:0000256" key="12">
    <source>
        <dbReference type="ARBA" id="ARBA00022801"/>
    </source>
</evidence>
<evidence type="ECO:0000256" key="19">
    <source>
        <dbReference type="ARBA" id="ARBA00023157"/>
    </source>
</evidence>
<keyword evidence="14" id="KW-0106">Calcium</keyword>
<evidence type="ECO:0000256" key="2">
    <source>
        <dbReference type="ARBA" id="ARBA00004401"/>
    </source>
</evidence>
<dbReference type="FunFam" id="1.10.390.10:FF:000006">
    <property type="entry name" value="Puromycin-sensitive aminopeptidase"/>
    <property type="match status" value="1"/>
</dbReference>
<accession>A0ABD2XCI2</accession>
<protein>
    <recommendedName>
        <fullName evidence="26">Aminopeptidase</fullName>
        <ecNumber evidence="26">3.4.11.-</ecNumber>
    </recommendedName>
</protein>
<dbReference type="Gene3D" id="1.25.50.20">
    <property type="match status" value="1"/>
</dbReference>
<evidence type="ECO:0000259" key="28">
    <source>
        <dbReference type="Pfam" id="PF11838"/>
    </source>
</evidence>
<gene>
    <name evidence="30" type="ORF">TKK_004289</name>
</gene>
<evidence type="ECO:0000256" key="9">
    <source>
        <dbReference type="ARBA" id="ARBA00022670"/>
    </source>
</evidence>
<feature type="domain" description="Peptidase M1 membrane alanine aminopeptidase" evidence="27">
    <location>
        <begin position="270"/>
        <end position="489"/>
    </location>
</feature>
<feature type="binding site" evidence="24">
    <location>
        <position position="346"/>
    </location>
    <ligand>
        <name>Zn(2+)</name>
        <dbReference type="ChEBI" id="CHEBI:29105"/>
        <note>catalytic</note>
    </ligand>
</feature>
<dbReference type="GO" id="GO:0008270">
    <property type="term" value="F:zinc ion binding"/>
    <property type="evidence" value="ECO:0007669"/>
    <property type="project" value="UniProtKB-UniRule"/>
</dbReference>
<evidence type="ECO:0000256" key="24">
    <source>
        <dbReference type="PIRSR" id="PIRSR634016-3"/>
    </source>
</evidence>
<dbReference type="InterPro" id="IPR045357">
    <property type="entry name" value="Aminopeptidase_N-like_N"/>
</dbReference>
<feature type="domain" description="ERAP1-like C-terminal" evidence="28">
    <location>
        <begin position="568"/>
        <end position="892"/>
    </location>
</feature>
<keyword evidence="11 24" id="KW-0479">Metal-binding</keyword>
<evidence type="ECO:0000256" key="25">
    <source>
        <dbReference type="PIRSR" id="PIRSR634016-4"/>
    </source>
</evidence>
<feature type="site" description="Transition state stabilizer" evidence="25">
    <location>
        <position position="428"/>
    </location>
</feature>
<evidence type="ECO:0000256" key="14">
    <source>
        <dbReference type="ARBA" id="ARBA00022837"/>
    </source>
</evidence>
<comment type="caution">
    <text evidence="30">The sequence shown here is derived from an EMBL/GenBank/DDBJ whole genome shotgun (WGS) entry which is preliminary data.</text>
</comment>
<keyword evidence="18" id="KW-0472">Membrane</keyword>
<comment type="cofactor">
    <cofactor evidence="24 26">
        <name>Zn(2+)</name>
        <dbReference type="ChEBI" id="CHEBI:29105"/>
    </cofactor>
    <text evidence="24 26">Binds 1 zinc ion per subunit.</text>
</comment>
<keyword evidence="19" id="KW-1015">Disulfide bond</keyword>
<dbReference type="Pfam" id="PF11838">
    <property type="entry name" value="ERAP1_C"/>
    <property type="match status" value="1"/>
</dbReference>
<evidence type="ECO:0000256" key="1">
    <source>
        <dbReference type="ARBA" id="ARBA00001703"/>
    </source>
</evidence>
<dbReference type="PANTHER" id="PTHR11533:SF276">
    <property type="entry name" value="GLUTAMYL AMINOPEPTIDASE"/>
    <property type="match status" value="1"/>
</dbReference>
<feature type="domain" description="Aminopeptidase N-like N-terminal" evidence="29">
    <location>
        <begin position="41"/>
        <end position="231"/>
    </location>
</feature>
<feature type="binding site" evidence="23">
    <location>
        <position position="164"/>
    </location>
    <ligand>
        <name>substrate</name>
    </ligand>
</feature>
<evidence type="ECO:0000256" key="5">
    <source>
        <dbReference type="ARBA" id="ARBA00011748"/>
    </source>
</evidence>
<evidence type="ECO:0000256" key="21">
    <source>
        <dbReference type="ARBA" id="ARBA00023288"/>
    </source>
</evidence>
<dbReference type="Gene3D" id="1.10.390.10">
    <property type="entry name" value="Neutral Protease Domain 2"/>
    <property type="match status" value="1"/>
</dbReference>
<evidence type="ECO:0000256" key="6">
    <source>
        <dbReference type="ARBA" id="ARBA00022438"/>
    </source>
</evidence>
<evidence type="ECO:0000256" key="4">
    <source>
        <dbReference type="ARBA" id="ARBA00010136"/>
    </source>
</evidence>
<dbReference type="FunFam" id="2.60.40.1910:FF:000003">
    <property type="entry name" value="Aminopeptidase"/>
    <property type="match status" value="1"/>
</dbReference>
<evidence type="ECO:0000256" key="3">
    <source>
        <dbReference type="ARBA" id="ARBA00004609"/>
    </source>
</evidence>
<keyword evidence="13 24" id="KW-0862">Zinc</keyword>
<dbReference type="Proteomes" id="UP001627154">
    <property type="component" value="Unassembled WGS sequence"/>
</dbReference>
<dbReference type="GO" id="GO:0005886">
    <property type="term" value="C:plasma membrane"/>
    <property type="evidence" value="ECO:0007669"/>
    <property type="project" value="UniProtKB-SubCell"/>
</dbReference>
<name>A0ABD2XCI2_9HYME</name>
<dbReference type="InterPro" id="IPR024571">
    <property type="entry name" value="ERAP1-like_C_dom"/>
</dbReference>
<dbReference type="AlphaFoldDB" id="A0ABD2XCI2"/>
<evidence type="ECO:0000256" key="8">
    <source>
        <dbReference type="ARBA" id="ARBA00022622"/>
    </source>
</evidence>
<dbReference type="InterPro" id="IPR014782">
    <property type="entry name" value="Peptidase_M1_dom"/>
</dbReference>
<dbReference type="Pfam" id="PF01433">
    <property type="entry name" value="Peptidase_M1"/>
    <property type="match status" value="1"/>
</dbReference>
<keyword evidence="6 26" id="KW-0031">Aminopeptidase</keyword>
<evidence type="ECO:0000313" key="31">
    <source>
        <dbReference type="Proteomes" id="UP001627154"/>
    </source>
</evidence>
<evidence type="ECO:0000256" key="20">
    <source>
        <dbReference type="ARBA" id="ARBA00023180"/>
    </source>
</evidence>
<evidence type="ECO:0000313" key="30">
    <source>
        <dbReference type="EMBL" id="KAL3403176.1"/>
    </source>
</evidence>
<comment type="similarity">
    <text evidence="4 26">Belongs to the peptidase M1 family.</text>
</comment>
<keyword evidence="21" id="KW-0449">Lipoprotein</keyword>
<evidence type="ECO:0000256" key="23">
    <source>
        <dbReference type="PIRSR" id="PIRSR634016-2"/>
    </source>
</evidence>
<evidence type="ECO:0000256" key="10">
    <source>
        <dbReference type="ARBA" id="ARBA00022692"/>
    </source>
</evidence>
<evidence type="ECO:0000256" key="18">
    <source>
        <dbReference type="ARBA" id="ARBA00023136"/>
    </source>
</evidence>
<dbReference type="GO" id="GO:0004230">
    <property type="term" value="F:glutamyl aminopeptidase activity"/>
    <property type="evidence" value="ECO:0007669"/>
    <property type="project" value="UniProtKB-EC"/>
</dbReference>
<dbReference type="Gene3D" id="2.60.40.1910">
    <property type="match status" value="1"/>
</dbReference>
<dbReference type="Pfam" id="PF17900">
    <property type="entry name" value="Peptidase_M1_N"/>
    <property type="match status" value="1"/>
</dbReference>